<keyword evidence="1" id="KW-0343">GTPase activation</keyword>
<sequence length="453" mass="50350">MVSARPPPAPARGRIPYPSAASYLPGDTAHSPAYLRDSEPVHPTTSRDSDKERAQGLKTWWKSFRDRPEPIPRAPGVFGIPLDESVRYASVQISTQDQDGSLHIWGVIPVVVAKCGLYLKENATEVEGTFRISGSSKRMRDLQAIFDNGPKYGKNIDWRSLPYTSHDVATIFRRFLTQMPEPIIPYNFYQTFRQSLQPDHEAESISTFKSIIGSLPPLNRYLLLYVLDLLHVFAEKSDKNLMTAANLALIFQPGVLSHPDHAMRPREHVLSQQVLEFLISHQDDLLFGLQPEAKHTGSGEREREKQIESLGTPTRTKADPDLMIPSESDSDAPPGGYYVIESGPRPTTSRKIARRVLSPRSDSQGPPRSPQPASAVMDPSDSDEDVPPGGYHVREGDPAKTRAALLSRNRTASKKRTEDPAITASGLSRRQTVPARLFGQRGLGMRPRTREAP</sequence>
<dbReference type="PANTHER" id="PTHR15228">
    <property type="entry name" value="SPERMATHECAL PHYSIOLOGY VARIANT"/>
    <property type="match status" value="1"/>
</dbReference>
<dbReference type="GO" id="GO:0060237">
    <property type="term" value="P:regulation of fungal-type cell wall organization"/>
    <property type="evidence" value="ECO:0007669"/>
    <property type="project" value="TreeGrafter"/>
</dbReference>
<dbReference type="SUPFAM" id="SSF48350">
    <property type="entry name" value="GTPase activation domain, GAP"/>
    <property type="match status" value="1"/>
</dbReference>
<dbReference type="GO" id="GO:0007165">
    <property type="term" value="P:signal transduction"/>
    <property type="evidence" value="ECO:0007669"/>
    <property type="project" value="InterPro"/>
</dbReference>
<evidence type="ECO:0000256" key="1">
    <source>
        <dbReference type="ARBA" id="ARBA00022468"/>
    </source>
</evidence>
<evidence type="ECO:0000313" key="4">
    <source>
        <dbReference type="EMBL" id="KAK1927239.1"/>
    </source>
</evidence>
<dbReference type="GO" id="GO:0005096">
    <property type="term" value="F:GTPase activator activity"/>
    <property type="evidence" value="ECO:0007669"/>
    <property type="project" value="UniProtKB-KW"/>
</dbReference>
<evidence type="ECO:0000313" key="5">
    <source>
        <dbReference type="Proteomes" id="UP001182556"/>
    </source>
</evidence>
<feature type="compositionally biased region" description="Basic and acidic residues" evidence="2">
    <location>
        <begin position="293"/>
        <end position="307"/>
    </location>
</feature>
<dbReference type="InterPro" id="IPR051025">
    <property type="entry name" value="RhoGAP"/>
</dbReference>
<protein>
    <submittedName>
        <fullName evidence="4">Rho GTPase activator</fullName>
    </submittedName>
</protein>
<feature type="region of interest" description="Disordered" evidence="2">
    <location>
        <begin position="293"/>
        <end position="453"/>
    </location>
</feature>
<proteinExistence type="predicted"/>
<organism evidence="4 5">
    <name type="scientific">Papiliotrema laurentii</name>
    <name type="common">Cryptococcus laurentii</name>
    <dbReference type="NCBI Taxonomy" id="5418"/>
    <lineage>
        <taxon>Eukaryota</taxon>
        <taxon>Fungi</taxon>
        <taxon>Dikarya</taxon>
        <taxon>Basidiomycota</taxon>
        <taxon>Agaricomycotina</taxon>
        <taxon>Tremellomycetes</taxon>
        <taxon>Tremellales</taxon>
        <taxon>Rhynchogastremaceae</taxon>
        <taxon>Papiliotrema</taxon>
    </lineage>
</organism>
<dbReference type="PANTHER" id="PTHR15228:SF25">
    <property type="entry name" value="F-BAR DOMAIN-CONTAINING PROTEIN"/>
    <property type="match status" value="1"/>
</dbReference>
<name>A0AAD9FVX5_PAPLA</name>
<dbReference type="SMART" id="SM00324">
    <property type="entry name" value="RhoGAP"/>
    <property type="match status" value="1"/>
</dbReference>
<feature type="domain" description="Rho-GAP" evidence="3">
    <location>
        <begin position="91"/>
        <end position="286"/>
    </location>
</feature>
<feature type="compositionally biased region" description="Pro residues" evidence="2">
    <location>
        <begin position="1"/>
        <end position="10"/>
    </location>
</feature>
<comment type="caution">
    <text evidence="4">The sequence shown here is derived from an EMBL/GenBank/DDBJ whole genome shotgun (WGS) entry which is preliminary data.</text>
</comment>
<feature type="compositionally biased region" description="Basic and acidic residues" evidence="2">
    <location>
        <begin position="36"/>
        <end position="54"/>
    </location>
</feature>
<dbReference type="Proteomes" id="UP001182556">
    <property type="component" value="Unassembled WGS sequence"/>
</dbReference>
<evidence type="ECO:0000259" key="3">
    <source>
        <dbReference type="PROSITE" id="PS50238"/>
    </source>
</evidence>
<dbReference type="Pfam" id="PF00620">
    <property type="entry name" value="RhoGAP"/>
    <property type="match status" value="1"/>
</dbReference>
<dbReference type="InterPro" id="IPR000198">
    <property type="entry name" value="RhoGAP_dom"/>
</dbReference>
<reference evidence="4" key="1">
    <citation type="submission" date="2023-02" db="EMBL/GenBank/DDBJ databases">
        <title>Identification and recombinant expression of a fungal hydrolase from Papiliotrema laurentii that hydrolyzes apple cutin and clears colloidal polyester polyurethane.</title>
        <authorList>
            <consortium name="DOE Joint Genome Institute"/>
            <person name="Roman V.A."/>
            <person name="Bojanowski C."/>
            <person name="Crable B.R."/>
            <person name="Wagner D.N."/>
            <person name="Hung C.S."/>
            <person name="Nadeau L.J."/>
            <person name="Schratz L."/>
            <person name="Haridas S."/>
            <person name="Pangilinan J."/>
            <person name="Lipzen A."/>
            <person name="Na H."/>
            <person name="Yan M."/>
            <person name="Ng V."/>
            <person name="Grigoriev I.V."/>
            <person name="Spatafora J.W."/>
            <person name="Barlow D."/>
            <person name="Biffinger J."/>
            <person name="Kelley-Loughnane N."/>
            <person name="Varaljay V.A."/>
            <person name="Crookes-Goodson W.J."/>
        </authorList>
    </citation>
    <scope>NUCLEOTIDE SEQUENCE</scope>
    <source>
        <strain evidence="4">5307AH</strain>
    </source>
</reference>
<dbReference type="AlphaFoldDB" id="A0AAD9FVX5"/>
<dbReference type="InterPro" id="IPR008936">
    <property type="entry name" value="Rho_GTPase_activation_prot"/>
</dbReference>
<dbReference type="Gene3D" id="1.10.555.10">
    <property type="entry name" value="Rho GTPase activation protein"/>
    <property type="match status" value="1"/>
</dbReference>
<accession>A0AAD9FVX5</accession>
<keyword evidence="5" id="KW-1185">Reference proteome</keyword>
<dbReference type="EMBL" id="JAODAN010000001">
    <property type="protein sequence ID" value="KAK1927239.1"/>
    <property type="molecule type" value="Genomic_DNA"/>
</dbReference>
<feature type="region of interest" description="Disordered" evidence="2">
    <location>
        <begin position="1"/>
        <end position="54"/>
    </location>
</feature>
<dbReference type="PROSITE" id="PS50238">
    <property type="entry name" value="RHOGAP"/>
    <property type="match status" value="1"/>
</dbReference>
<evidence type="ECO:0000256" key="2">
    <source>
        <dbReference type="SAM" id="MobiDB-lite"/>
    </source>
</evidence>
<gene>
    <name evidence="4" type="ORF">DB88DRAFT_477341</name>
</gene>
<dbReference type="GO" id="GO:0005938">
    <property type="term" value="C:cell cortex"/>
    <property type="evidence" value="ECO:0007669"/>
    <property type="project" value="TreeGrafter"/>
</dbReference>